<accession>A0ABV6V9T1</accession>
<comment type="caution">
    <text evidence="1">The sequence shown here is derived from an EMBL/GenBank/DDBJ whole genome shotgun (WGS) entry which is preliminary data.</text>
</comment>
<proteinExistence type="predicted"/>
<dbReference type="EMBL" id="JBHEZX010000005">
    <property type="protein sequence ID" value="MFC1410476.1"/>
    <property type="molecule type" value="Genomic_DNA"/>
</dbReference>
<protein>
    <submittedName>
        <fullName evidence="1">Uncharacterized protein</fullName>
    </submittedName>
</protein>
<keyword evidence="2" id="KW-1185">Reference proteome</keyword>
<reference evidence="1 2" key="1">
    <citation type="submission" date="2024-09" db="EMBL/GenBank/DDBJ databases">
        <authorList>
            <person name="Lee S.D."/>
        </authorList>
    </citation>
    <scope>NUCLEOTIDE SEQUENCE [LARGE SCALE GENOMIC DNA]</scope>
    <source>
        <strain evidence="1 2">N1-1</strain>
    </source>
</reference>
<evidence type="ECO:0000313" key="1">
    <source>
        <dbReference type="EMBL" id="MFC1410476.1"/>
    </source>
</evidence>
<dbReference type="Proteomes" id="UP001592582">
    <property type="component" value="Unassembled WGS sequence"/>
</dbReference>
<gene>
    <name evidence="1" type="ORF">ACEZDG_14500</name>
</gene>
<name>A0ABV6V9T1_9ACTN</name>
<organism evidence="1 2">
    <name type="scientific">Streptacidiphilus alkalitolerans</name>
    <dbReference type="NCBI Taxonomy" id="3342712"/>
    <lineage>
        <taxon>Bacteria</taxon>
        <taxon>Bacillati</taxon>
        <taxon>Actinomycetota</taxon>
        <taxon>Actinomycetes</taxon>
        <taxon>Kitasatosporales</taxon>
        <taxon>Streptomycetaceae</taxon>
        <taxon>Streptacidiphilus</taxon>
    </lineage>
</organism>
<dbReference type="RefSeq" id="WP_380508182.1">
    <property type="nucleotide sequence ID" value="NZ_JBHEZX010000005.1"/>
</dbReference>
<sequence length="203" mass="22067">MIPLPAATRLRYQLMALPGLAATAYEDLAPSSHRGTGMPTGTRTPPLPVREDILSLLGPGDYLTQPDPNGDQTGDIPIPAMLSNWCQIIWGYPCTGISTAVEILLRHHTRACAADYAADYARDISTAHQRLEALARTYAPPLSVRCPRCTQLTLAVDPGRGYLCCDPDCHTRLNPDQYDHLAEEQINKETAHREAAAGGSPPR</sequence>
<evidence type="ECO:0000313" key="2">
    <source>
        <dbReference type="Proteomes" id="UP001592582"/>
    </source>
</evidence>